<evidence type="ECO:0000313" key="2">
    <source>
        <dbReference type="Proteomes" id="UP000062788"/>
    </source>
</evidence>
<organism evidence="1 2">
    <name type="scientific">Burkholderia singularis</name>
    <dbReference type="NCBI Taxonomy" id="1503053"/>
    <lineage>
        <taxon>Bacteria</taxon>
        <taxon>Pseudomonadati</taxon>
        <taxon>Pseudomonadota</taxon>
        <taxon>Betaproteobacteria</taxon>
        <taxon>Burkholderiales</taxon>
        <taxon>Burkholderiaceae</taxon>
        <taxon>Burkholderia</taxon>
        <taxon>pseudomallei group</taxon>
    </lineage>
</organism>
<protein>
    <submittedName>
        <fullName evidence="1">Uncharacterized protein</fullName>
    </submittedName>
</protein>
<sequence length="117" mass="13026">MTNDSSCAGVVANTEHWVCPIDGEPALERFALVASQCIEQLGWYGFIGAKRAEHVFAPTHLGRRLLGWLRALHLDEVSLLSNEHGLVSDFTRSHESIVQPRVANDRDTRHLPVQSRG</sequence>
<dbReference type="AlphaFoldDB" id="A0A103DZS9"/>
<dbReference type="Proteomes" id="UP000062788">
    <property type="component" value="Unassembled WGS sequence"/>
</dbReference>
<proteinExistence type="predicted"/>
<keyword evidence="2" id="KW-1185">Reference proteome</keyword>
<name>A0A103DZS9_9BURK</name>
<dbReference type="EMBL" id="LOWA01000040">
    <property type="protein sequence ID" value="KVE25555.1"/>
    <property type="molecule type" value="Genomic_DNA"/>
</dbReference>
<accession>A0A103DZS9</accession>
<evidence type="ECO:0000313" key="1">
    <source>
        <dbReference type="EMBL" id="KVE25555.1"/>
    </source>
</evidence>
<reference evidence="1 2" key="1">
    <citation type="submission" date="2015-11" db="EMBL/GenBank/DDBJ databases">
        <title>Expanding the genomic diversity of Burkholderia species for the development of highly accurate diagnostics.</title>
        <authorList>
            <person name="Sahl J."/>
            <person name="Keim P."/>
            <person name="Wagner D."/>
        </authorList>
    </citation>
    <scope>NUCLEOTIDE SEQUENCE [LARGE SCALE GENOMIC DNA]</scope>
    <source>
        <strain evidence="1 2">TSV85</strain>
    </source>
</reference>
<comment type="caution">
    <text evidence="1">The sequence shown here is derived from an EMBL/GenBank/DDBJ whole genome shotgun (WGS) entry which is preliminary data.</text>
</comment>
<gene>
    <name evidence="1" type="ORF">WS67_18270</name>
</gene>